<dbReference type="RefSeq" id="WP_377857467.1">
    <property type="nucleotide sequence ID" value="NZ_JBHLZU010000020.1"/>
</dbReference>
<evidence type="ECO:0000313" key="5">
    <source>
        <dbReference type="EMBL" id="MFB9907412.1"/>
    </source>
</evidence>
<dbReference type="InterPro" id="IPR023187">
    <property type="entry name" value="Tscrpt_reg_MarR-type_CS"/>
</dbReference>
<evidence type="ECO:0000313" key="6">
    <source>
        <dbReference type="Proteomes" id="UP001589693"/>
    </source>
</evidence>
<dbReference type="PROSITE" id="PS01117">
    <property type="entry name" value="HTH_MARR_1"/>
    <property type="match status" value="1"/>
</dbReference>
<comment type="caution">
    <text evidence="5">The sequence shown here is derived from an EMBL/GenBank/DDBJ whole genome shotgun (WGS) entry which is preliminary data.</text>
</comment>
<dbReference type="PROSITE" id="PS50995">
    <property type="entry name" value="HTH_MARR_2"/>
    <property type="match status" value="1"/>
</dbReference>
<accession>A0ABV6A2L9</accession>
<keyword evidence="6" id="KW-1185">Reference proteome</keyword>
<evidence type="ECO:0000256" key="1">
    <source>
        <dbReference type="ARBA" id="ARBA00023015"/>
    </source>
</evidence>
<dbReference type="InterPro" id="IPR036390">
    <property type="entry name" value="WH_DNA-bd_sf"/>
</dbReference>
<feature type="domain" description="HTH marR-type" evidence="4">
    <location>
        <begin position="29"/>
        <end position="160"/>
    </location>
</feature>
<evidence type="ECO:0000256" key="2">
    <source>
        <dbReference type="ARBA" id="ARBA00023125"/>
    </source>
</evidence>
<evidence type="ECO:0000259" key="4">
    <source>
        <dbReference type="PROSITE" id="PS50995"/>
    </source>
</evidence>
<organism evidence="5 6">
    <name type="scientific">Allokutzneria oryzae</name>
    <dbReference type="NCBI Taxonomy" id="1378989"/>
    <lineage>
        <taxon>Bacteria</taxon>
        <taxon>Bacillati</taxon>
        <taxon>Actinomycetota</taxon>
        <taxon>Actinomycetes</taxon>
        <taxon>Pseudonocardiales</taxon>
        <taxon>Pseudonocardiaceae</taxon>
        <taxon>Allokutzneria</taxon>
    </lineage>
</organism>
<keyword evidence="2" id="KW-0238">DNA-binding</keyword>
<keyword evidence="1" id="KW-0805">Transcription regulation</keyword>
<protein>
    <submittedName>
        <fullName evidence="5">MarR family winged helix-turn-helix transcriptional regulator</fullName>
    </submittedName>
</protein>
<sequence>MPASAEPAPANATSTDEPAVLLDPASGAWSCVGRELTVVARAARCHLDRLLAARGLTFAGFLALQELAACARGNSELAARLEIEAPTLTRQINKLVATGLVERIVPENNRRCVRLSLTRKGRALLGTLRAEVAEADAEVRSCLAEEELITLRELLGRLGARLEDLGRQRGEGWCANSSVRS</sequence>
<evidence type="ECO:0000256" key="3">
    <source>
        <dbReference type="ARBA" id="ARBA00023163"/>
    </source>
</evidence>
<dbReference type="Gene3D" id="1.10.10.10">
    <property type="entry name" value="Winged helix-like DNA-binding domain superfamily/Winged helix DNA-binding domain"/>
    <property type="match status" value="1"/>
</dbReference>
<reference evidence="5 6" key="1">
    <citation type="submission" date="2024-09" db="EMBL/GenBank/DDBJ databases">
        <authorList>
            <person name="Sun Q."/>
            <person name="Mori K."/>
        </authorList>
    </citation>
    <scope>NUCLEOTIDE SEQUENCE [LARGE SCALE GENOMIC DNA]</scope>
    <source>
        <strain evidence="5 6">TBRC 7907</strain>
    </source>
</reference>
<dbReference type="PANTHER" id="PTHR33164:SF43">
    <property type="entry name" value="HTH-TYPE TRANSCRIPTIONAL REPRESSOR YETL"/>
    <property type="match status" value="1"/>
</dbReference>
<dbReference type="InterPro" id="IPR039422">
    <property type="entry name" value="MarR/SlyA-like"/>
</dbReference>
<name>A0ABV6A2L9_9PSEU</name>
<dbReference type="SMART" id="SM00347">
    <property type="entry name" value="HTH_MARR"/>
    <property type="match status" value="1"/>
</dbReference>
<dbReference type="PANTHER" id="PTHR33164">
    <property type="entry name" value="TRANSCRIPTIONAL REGULATOR, MARR FAMILY"/>
    <property type="match status" value="1"/>
</dbReference>
<dbReference type="EMBL" id="JBHLZU010000020">
    <property type="protein sequence ID" value="MFB9907412.1"/>
    <property type="molecule type" value="Genomic_DNA"/>
</dbReference>
<dbReference type="CDD" id="cd00090">
    <property type="entry name" value="HTH_ARSR"/>
    <property type="match status" value="1"/>
</dbReference>
<dbReference type="InterPro" id="IPR011991">
    <property type="entry name" value="ArsR-like_HTH"/>
</dbReference>
<dbReference type="Proteomes" id="UP001589693">
    <property type="component" value="Unassembled WGS sequence"/>
</dbReference>
<dbReference type="Pfam" id="PF01047">
    <property type="entry name" value="MarR"/>
    <property type="match status" value="1"/>
</dbReference>
<keyword evidence="3" id="KW-0804">Transcription</keyword>
<dbReference type="SUPFAM" id="SSF46785">
    <property type="entry name" value="Winged helix' DNA-binding domain"/>
    <property type="match status" value="1"/>
</dbReference>
<dbReference type="InterPro" id="IPR036388">
    <property type="entry name" value="WH-like_DNA-bd_sf"/>
</dbReference>
<gene>
    <name evidence="5" type="ORF">ACFFQA_26035</name>
</gene>
<dbReference type="InterPro" id="IPR000835">
    <property type="entry name" value="HTH_MarR-typ"/>
</dbReference>
<proteinExistence type="predicted"/>
<dbReference type="PRINTS" id="PR00598">
    <property type="entry name" value="HTHMARR"/>
</dbReference>